<evidence type="ECO:0000256" key="2">
    <source>
        <dbReference type="ARBA" id="ARBA00022649"/>
    </source>
</evidence>
<dbReference type="InterPro" id="IPR007337">
    <property type="entry name" value="RelB/DinJ"/>
</dbReference>
<protein>
    <recommendedName>
        <fullName evidence="5">Addiction module antitoxin, RelB/DinJ family</fullName>
    </recommendedName>
</protein>
<dbReference type="PATRIC" id="fig|1218492.5.peg.757"/>
<dbReference type="OrthoDB" id="9804867at2"/>
<dbReference type="NCBIfam" id="TIGR02384">
    <property type="entry name" value="RelB_DinJ"/>
    <property type="match status" value="1"/>
</dbReference>
<dbReference type="GO" id="GO:0006355">
    <property type="term" value="P:regulation of DNA-templated transcription"/>
    <property type="evidence" value="ECO:0007669"/>
    <property type="project" value="InterPro"/>
</dbReference>
<dbReference type="AlphaFoldDB" id="A0A0F4LXZ5"/>
<proteinExistence type="inferred from homology"/>
<sequence length="80" mass="9282">MTSQVHFRMDDKEKREFEIVLRRVGLTPGEAFRIFAKKSIEAGGIPFEVSQPNPRLKTAIKSQDYIEFNDPQEGLNWLND</sequence>
<dbReference type="Pfam" id="PF04221">
    <property type="entry name" value="RelB"/>
    <property type="match status" value="1"/>
</dbReference>
<keyword evidence="2" id="KW-1277">Toxin-antitoxin system</keyword>
<keyword evidence="4" id="KW-1185">Reference proteome</keyword>
<dbReference type="Gene3D" id="1.10.1220.10">
    <property type="entry name" value="Met repressor-like"/>
    <property type="match status" value="1"/>
</dbReference>
<dbReference type="InterPro" id="IPR013321">
    <property type="entry name" value="Arc_rbn_hlx_hlx"/>
</dbReference>
<evidence type="ECO:0000256" key="1">
    <source>
        <dbReference type="ARBA" id="ARBA00010562"/>
    </source>
</evidence>
<dbReference type="PANTHER" id="PTHR38781">
    <property type="entry name" value="ANTITOXIN DINJ-RELATED"/>
    <property type="match status" value="1"/>
</dbReference>
<dbReference type="EMBL" id="JXJQ01000006">
    <property type="protein sequence ID" value="KJY62416.1"/>
    <property type="molecule type" value="Genomic_DNA"/>
</dbReference>
<dbReference type="HOGENOM" id="CLU_2585263_0_0_9"/>
<evidence type="ECO:0000313" key="3">
    <source>
        <dbReference type="EMBL" id="KJY62416.1"/>
    </source>
</evidence>
<accession>A0A0F4LXZ5</accession>
<dbReference type="RefSeq" id="WP_046316120.1">
    <property type="nucleotide sequence ID" value="NZ_JBHSZT010000001.1"/>
</dbReference>
<dbReference type="GO" id="GO:0006351">
    <property type="term" value="P:DNA-templated transcription"/>
    <property type="evidence" value="ECO:0007669"/>
    <property type="project" value="TreeGrafter"/>
</dbReference>
<dbReference type="PANTHER" id="PTHR38781:SF1">
    <property type="entry name" value="ANTITOXIN DINJ-RELATED"/>
    <property type="match status" value="1"/>
</dbReference>
<gene>
    <name evidence="3" type="ORF">JG30_06270</name>
</gene>
<reference evidence="3 4" key="1">
    <citation type="submission" date="2015-01" db="EMBL/GenBank/DDBJ databases">
        <title>Comparative genomics of the lactic acid bacteria isolated from the honey bee gut.</title>
        <authorList>
            <person name="Ellegaard K.M."/>
            <person name="Tamarit D."/>
            <person name="Javelind E."/>
            <person name="Olofsson T."/>
            <person name="Andersson S.G."/>
            <person name="Vasquez A."/>
        </authorList>
    </citation>
    <scope>NUCLEOTIDE SEQUENCE [LARGE SCALE GENOMIC DNA]</scope>
    <source>
        <strain evidence="3 4">Bin4</strain>
    </source>
</reference>
<name>A0A0F4LXZ5_9LACO</name>
<comment type="similarity">
    <text evidence="1">Belongs to the RelB/DinJ antitoxin family.</text>
</comment>
<organism evidence="3 4">
    <name type="scientific">Bombilactobacillus mellifer</name>
    <dbReference type="NCBI Taxonomy" id="1218492"/>
    <lineage>
        <taxon>Bacteria</taxon>
        <taxon>Bacillati</taxon>
        <taxon>Bacillota</taxon>
        <taxon>Bacilli</taxon>
        <taxon>Lactobacillales</taxon>
        <taxon>Lactobacillaceae</taxon>
        <taxon>Bombilactobacillus</taxon>
    </lineage>
</organism>
<comment type="caution">
    <text evidence="3">The sequence shown here is derived from an EMBL/GenBank/DDBJ whole genome shotgun (WGS) entry which is preliminary data.</text>
</comment>
<evidence type="ECO:0008006" key="5">
    <source>
        <dbReference type="Google" id="ProtNLM"/>
    </source>
</evidence>
<evidence type="ECO:0000313" key="4">
    <source>
        <dbReference type="Proteomes" id="UP000033558"/>
    </source>
</evidence>
<dbReference type="Proteomes" id="UP000033558">
    <property type="component" value="Unassembled WGS sequence"/>
</dbReference>